<reference evidence="2" key="1">
    <citation type="submission" date="2020-10" db="EMBL/GenBank/DDBJ databases">
        <authorList>
            <person name="Gilroy R."/>
        </authorList>
    </citation>
    <scope>NUCLEOTIDE SEQUENCE</scope>
    <source>
        <strain evidence="2">CHK121-14286</strain>
    </source>
</reference>
<name>A0A9D1J834_9BACT</name>
<gene>
    <name evidence="2" type="ORF">IAC95_03415</name>
</gene>
<comment type="caution">
    <text evidence="2">The sequence shown here is derived from an EMBL/GenBank/DDBJ whole genome shotgun (WGS) entry which is preliminary data.</text>
</comment>
<feature type="non-terminal residue" evidence="2">
    <location>
        <position position="67"/>
    </location>
</feature>
<evidence type="ECO:0000313" key="3">
    <source>
        <dbReference type="Proteomes" id="UP000824200"/>
    </source>
</evidence>
<accession>A0A9D1J834</accession>
<reference evidence="2" key="2">
    <citation type="journal article" date="2021" name="PeerJ">
        <title>Extensive microbial diversity within the chicken gut microbiome revealed by metagenomics and culture.</title>
        <authorList>
            <person name="Gilroy R."/>
            <person name="Ravi A."/>
            <person name="Getino M."/>
            <person name="Pursley I."/>
            <person name="Horton D.L."/>
            <person name="Alikhan N.F."/>
            <person name="Baker D."/>
            <person name="Gharbi K."/>
            <person name="Hall N."/>
            <person name="Watson M."/>
            <person name="Adriaenssens E.M."/>
            <person name="Foster-Nyarko E."/>
            <person name="Jarju S."/>
            <person name="Secka A."/>
            <person name="Antonio M."/>
            <person name="Oren A."/>
            <person name="Chaudhuri R.R."/>
            <person name="La Ragione R."/>
            <person name="Hildebrand F."/>
            <person name="Pallen M.J."/>
        </authorList>
    </citation>
    <scope>NUCLEOTIDE SEQUENCE</scope>
    <source>
        <strain evidence="2">CHK121-14286</strain>
    </source>
</reference>
<organism evidence="2 3">
    <name type="scientific">Candidatus Fimimonas gallinarum</name>
    <dbReference type="NCBI Taxonomy" id="2840821"/>
    <lineage>
        <taxon>Bacteria</taxon>
        <taxon>Pseudomonadati</taxon>
        <taxon>Myxococcota</taxon>
        <taxon>Myxococcia</taxon>
        <taxon>Myxococcales</taxon>
        <taxon>Cystobacterineae</taxon>
        <taxon>Myxococcaceae</taxon>
        <taxon>Myxococcaceae incertae sedis</taxon>
        <taxon>Candidatus Fimimonas</taxon>
    </lineage>
</organism>
<protein>
    <submittedName>
        <fullName evidence="2">Uncharacterized protein</fullName>
    </submittedName>
</protein>
<proteinExistence type="predicted"/>
<dbReference type="AlphaFoldDB" id="A0A9D1J834"/>
<dbReference type="EMBL" id="DVHL01000028">
    <property type="protein sequence ID" value="HIR65916.1"/>
    <property type="molecule type" value="Genomic_DNA"/>
</dbReference>
<dbReference type="Proteomes" id="UP000824200">
    <property type="component" value="Unassembled WGS sequence"/>
</dbReference>
<sequence length="67" mass="7477">MTLTKVEKRAKVTSGTNAVLNGDGIRPTQWVSETQWSATLFRLPVTRAEGDKQKGSNKKRGRETVLF</sequence>
<evidence type="ECO:0000313" key="2">
    <source>
        <dbReference type="EMBL" id="HIR65916.1"/>
    </source>
</evidence>
<evidence type="ECO:0000256" key="1">
    <source>
        <dbReference type="SAM" id="MobiDB-lite"/>
    </source>
</evidence>
<feature type="region of interest" description="Disordered" evidence="1">
    <location>
        <begin position="47"/>
        <end position="67"/>
    </location>
</feature>